<name>A0AA88CW73_FICCA</name>
<gene>
    <name evidence="1" type="ORF">TIFTF001_048165</name>
</gene>
<dbReference type="Gramene" id="FCD_00011922-RA">
    <property type="protein sequence ID" value="FCD_00011922-RA:cds"/>
    <property type="gene ID" value="FCD_00011922"/>
</dbReference>
<keyword evidence="2" id="KW-1185">Reference proteome</keyword>
<protein>
    <submittedName>
        <fullName evidence="1">Uncharacterized protein</fullName>
    </submittedName>
</protein>
<comment type="caution">
    <text evidence="1">The sequence shown here is derived from an EMBL/GenBank/DDBJ whole genome shotgun (WGS) entry which is preliminary data.</text>
</comment>
<dbReference type="Proteomes" id="UP001187192">
    <property type="component" value="Unassembled WGS sequence"/>
</dbReference>
<dbReference type="AlphaFoldDB" id="A0AA88CW73"/>
<sequence>MTRKRISGRGFLNATTMICLLTNGRGDCELCVRVCVWWGRGGGQQRCKTQIVGGLEVKTMSFGEAELQALCCRRYRSHDGVVGGDGVRWGCNKVSARWRQHPTS</sequence>
<organism evidence="1 2">
    <name type="scientific">Ficus carica</name>
    <name type="common">Common fig</name>
    <dbReference type="NCBI Taxonomy" id="3494"/>
    <lineage>
        <taxon>Eukaryota</taxon>
        <taxon>Viridiplantae</taxon>
        <taxon>Streptophyta</taxon>
        <taxon>Embryophyta</taxon>
        <taxon>Tracheophyta</taxon>
        <taxon>Spermatophyta</taxon>
        <taxon>Magnoliopsida</taxon>
        <taxon>eudicotyledons</taxon>
        <taxon>Gunneridae</taxon>
        <taxon>Pentapetalae</taxon>
        <taxon>rosids</taxon>
        <taxon>fabids</taxon>
        <taxon>Rosales</taxon>
        <taxon>Moraceae</taxon>
        <taxon>Ficeae</taxon>
        <taxon>Ficus</taxon>
    </lineage>
</organism>
<reference evidence="1" key="1">
    <citation type="submission" date="2023-07" db="EMBL/GenBank/DDBJ databases">
        <title>draft genome sequence of fig (Ficus carica).</title>
        <authorList>
            <person name="Takahashi T."/>
            <person name="Nishimura K."/>
        </authorList>
    </citation>
    <scope>NUCLEOTIDE SEQUENCE</scope>
</reference>
<accession>A0AA88CW73</accession>
<evidence type="ECO:0000313" key="1">
    <source>
        <dbReference type="EMBL" id="GMN32187.1"/>
    </source>
</evidence>
<dbReference type="EMBL" id="BTGU01005914">
    <property type="protein sequence ID" value="GMN32187.1"/>
    <property type="molecule type" value="Genomic_DNA"/>
</dbReference>
<evidence type="ECO:0000313" key="2">
    <source>
        <dbReference type="Proteomes" id="UP001187192"/>
    </source>
</evidence>
<proteinExistence type="predicted"/>